<evidence type="ECO:0000256" key="1">
    <source>
        <dbReference type="SAM" id="MobiDB-lite"/>
    </source>
</evidence>
<evidence type="ECO:0000313" key="2">
    <source>
        <dbReference type="EMBL" id="GMN41098.1"/>
    </source>
</evidence>
<name>A0AA88A8H7_FICCA</name>
<protein>
    <submittedName>
        <fullName evidence="2">Uncharacterized protein</fullName>
    </submittedName>
</protein>
<keyword evidence="3" id="KW-1185">Reference proteome</keyword>
<proteinExistence type="predicted"/>
<organism evidence="2 3">
    <name type="scientific">Ficus carica</name>
    <name type="common">Common fig</name>
    <dbReference type="NCBI Taxonomy" id="3494"/>
    <lineage>
        <taxon>Eukaryota</taxon>
        <taxon>Viridiplantae</taxon>
        <taxon>Streptophyta</taxon>
        <taxon>Embryophyta</taxon>
        <taxon>Tracheophyta</taxon>
        <taxon>Spermatophyta</taxon>
        <taxon>Magnoliopsida</taxon>
        <taxon>eudicotyledons</taxon>
        <taxon>Gunneridae</taxon>
        <taxon>Pentapetalae</taxon>
        <taxon>rosids</taxon>
        <taxon>fabids</taxon>
        <taxon>Rosales</taxon>
        <taxon>Moraceae</taxon>
        <taxon>Ficeae</taxon>
        <taxon>Ficus</taxon>
    </lineage>
</organism>
<evidence type="ECO:0000313" key="3">
    <source>
        <dbReference type="Proteomes" id="UP001187192"/>
    </source>
</evidence>
<reference evidence="2" key="1">
    <citation type="submission" date="2023-07" db="EMBL/GenBank/DDBJ databases">
        <title>draft genome sequence of fig (Ficus carica).</title>
        <authorList>
            <person name="Takahashi T."/>
            <person name="Nishimura K."/>
        </authorList>
    </citation>
    <scope>NUCLEOTIDE SEQUENCE</scope>
</reference>
<accession>A0AA88A8H7</accession>
<feature type="region of interest" description="Disordered" evidence="1">
    <location>
        <begin position="1"/>
        <end position="30"/>
    </location>
</feature>
<comment type="caution">
    <text evidence="2">The sequence shown here is derived from an EMBL/GenBank/DDBJ whole genome shotgun (WGS) entry which is preliminary data.</text>
</comment>
<gene>
    <name evidence="2" type="ORF">TIFTF001_010321</name>
</gene>
<dbReference type="AlphaFoldDB" id="A0AA88A8H7"/>
<sequence>MGMVSNAVGGTTKRVKADEGSGAGWHEAEGKQLCSHSAPASALPASPSFLPYHIPDVGNNKFWLTTFKSISAHGVYYCNRASRKEQIKVSPNCKEPVPCKFFQRYHSASRTDKAIPQSHQHMHLAEDHGESKVNAVCELDFLLSSAPVKDGLPRPLTVIMQPGIDDRKINLNRLQSSSLHNG</sequence>
<dbReference type="Proteomes" id="UP001187192">
    <property type="component" value="Unassembled WGS sequence"/>
</dbReference>
<dbReference type="EMBL" id="BTGU01000012">
    <property type="protein sequence ID" value="GMN41098.1"/>
    <property type="molecule type" value="Genomic_DNA"/>
</dbReference>